<organism evidence="2">
    <name type="scientific">marine metagenome</name>
    <dbReference type="NCBI Taxonomy" id="408172"/>
    <lineage>
        <taxon>unclassified sequences</taxon>
        <taxon>metagenomes</taxon>
        <taxon>ecological metagenomes</taxon>
    </lineage>
</organism>
<feature type="non-terminal residue" evidence="2">
    <location>
        <position position="143"/>
    </location>
</feature>
<reference evidence="2" key="1">
    <citation type="submission" date="2018-05" db="EMBL/GenBank/DDBJ databases">
        <authorList>
            <person name="Lanie J.A."/>
            <person name="Ng W.-L."/>
            <person name="Kazmierczak K.M."/>
            <person name="Andrzejewski T.M."/>
            <person name="Davidsen T.M."/>
            <person name="Wayne K.J."/>
            <person name="Tettelin H."/>
            <person name="Glass J.I."/>
            <person name="Rusch D."/>
            <person name="Podicherti R."/>
            <person name="Tsui H.-C.T."/>
            <person name="Winkler M.E."/>
        </authorList>
    </citation>
    <scope>NUCLEOTIDE SEQUENCE</scope>
</reference>
<evidence type="ECO:0000259" key="1">
    <source>
        <dbReference type="Pfam" id="PF00578"/>
    </source>
</evidence>
<feature type="domain" description="Alkyl hydroperoxide reductase subunit C/ Thiol specific antioxidant" evidence="1">
    <location>
        <begin position="57"/>
        <end position="135"/>
    </location>
</feature>
<accession>A0A382M6I6</accession>
<dbReference type="InterPro" id="IPR036249">
    <property type="entry name" value="Thioredoxin-like_sf"/>
</dbReference>
<protein>
    <recommendedName>
        <fullName evidence="1">Alkyl hydroperoxide reductase subunit C/ Thiol specific antioxidant domain-containing protein</fullName>
    </recommendedName>
</protein>
<evidence type="ECO:0000313" key="2">
    <source>
        <dbReference type="EMBL" id="SVC43317.1"/>
    </source>
</evidence>
<dbReference type="AlphaFoldDB" id="A0A382M6I6"/>
<name>A0A382M6I6_9ZZZZ</name>
<dbReference type="Gene3D" id="3.40.30.10">
    <property type="entry name" value="Glutaredoxin"/>
    <property type="match status" value="1"/>
</dbReference>
<gene>
    <name evidence="2" type="ORF">METZ01_LOCUS296171</name>
</gene>
<dbReference type="EMBL" id="UINC01090943">
    <property type="protein sequence ID" value="SVC43317.1"/>
    <property type="molecule type" value="Genomic_DNA"/>
</dbReference>
<sequence length="143" mass="15934">VKSYIHLMTEGHHGRRWRSAVLLGLVGVASLACSQLEEGPRGLDLRGHQVAPLNTQATATTLIFVRSDCPISNRYAPEMQRLHDEYDPAGMQFYLVYPDPDETPESIQRHTVDYNLSAEVLRDPAHELVDHVEATVTPSAAVF</sequence>
<feature type="non-terminal residue" evidence="2">
    <location>
        <position position="1"/>
    </location>
</feature>
<dbReference type="GO" id="GO:0016209">
    <property type="term" value="F:antioxidant activity"/>
    <property type="evidence" value="ECO:0007669"/>
    <property type="project" value="InterPro"/>
</dbReference>
<proteinExistence type="predicted"/>
<dbReference type="InterPro" id="IPR000866">
    <property type="entry name" value="AhpC/TSA"/>
</dbReference>
<dbReference type="Pfam" id="PF00578">
    <property type="entry name" value="AhpC-TSA"/>
    <property type="match status" value="1"/>
</dbReference>
<dbReference type="SUPFAM" id="SSF52833">
    <property type="entry name" value="Thioredoxin-like"/>
    <property type="match status" value="1"/>
</dbReference>
<dbReference type="GO" id="GO:0016491">
    <property type="term" value="F:oxidoreductase activity"/>
    <property type="evidence" value="ECO:0007669"/>
    <property type="project" value="InterPro"/>
</dbReference>